<keyword evidence="3" id="KW-1185">Reference proteome</keyword>
<sequence>MKDLRRIVVTVVIASFSVAALLGIIALLGPGDFGDTGAKVLLTTVIVGVESTVALCLLSLAGHRWAPLAAAGGLASIVATAAAVTLTWGDFGWDSAVDELLWKSFGVGAILAATAAQLSLLIALVLRPGRAAGPLGGLLAATGLVAAIVAAMAIGPILLETDPGGGYWRAFGVLAILDVLGSVVLIALGAFGRVRTRVTEPPGGSVGLTADQQQRVLAWAATHGTSPDRVVAAALDAYLS</sequence>
<gene>
    <name evidence="2" type="ORF">GCM10009788_37770</name>
</gene>
<proteinExistence type="predicted"/>
<feature type="transmembrane region" description="Helical" evidence="1">
    <location>
        <begin position="171"/>
        <end position="191"/>
    </location>
</feature>
<evidence type="ECO:0000313" key="2">
    <source>
        <dbReference type="EMBL" id="GAA1530956.1"/>
    </source>
</evidence>
<feature type="transmembrane region" description="Helical" evidence="1">
    <location>
        <begin position="100"/>
        <end position="126"/>
    </location>
</feature>
<keyword evidence="1" id="KW-0472">Membrane</keyword>
<keyword evidence="1" id="KW-0812">Transmembrane</keyword>
<name>A0ABN2B1L4_9ACTN</name>
<protein>
    <submittedName>
        <fullName evidence="2">Uncharacterized protein</fullName>
    </submittedName>
</protein>
<dbReference type="Proteomes" id="UP001500842">
    <property type="component" value="Unassembled WGS sequence"/>
</dbReference>
<evidence type="ECO:0000313" key="3">
    <source>
        <dbReference type="Proteomes" id="UP001500842"/>
    </source>
</evidence>
<feature type="transmembrane region" description="Helical" evidence="1">
    <location>
        <begin position="40"/>
        <end position="61"/>
    </location>
</feature>
<reference evidence="2 3" key="1">
    <citation type="journal article" date="2019" name="Int. J. Syst. Evol. Microbiol.">
        <title>The Global Catalogue of Microorganisms (GCM) 10K type strain sequencing project: providing services to taxonomists for standard genome sequencing and annotation.</title>
        <authorList>
            <consortium name="The Broad Institute Genomics Platform"/>
            <consortium name="The Broad Institute Genome Sequencing Center for Infectious Disease"/>
            <person name="Wu L."/>
            <person name="Ma J."/>
        </authorList>
    </citation>
    <scope>NUCLEOTIDE SEQUENCE [LARGE SCALE GENOMIC DNA]</scope>
    <source>
        <strain evidence="2 3">JCM 14942</strain>
    </source>
</reference>
<comment type="caution">
    <text evidence="2">The sequence shown here is derived from an EMBL/GenBank/DDBJ whole genome shotgun (WGS) entry which is preliminary data.</text>
</comment>
<keyword evidence="1" id="KW-1133">Transmembrane helix</keyword>
<organism evidence="2 3">
    <name type="scientific">Nocardioides humi</name>
    <dbReference type="NCBI Taxonomy" id="449461"/>
    <lineage>
        <taxon>Bacteria</taxon>
        <taxon>Bacillati</taxon>
        <taxon>Actinomycetota</taxon>
        <taxon>Actinomycetes</taxon>
        <taxon>Propionibacteriales</taxon>
        <taxon>Nocardioidaceae</taxon>
        <taxon>Nocardioides</taxon>
    </lineage>
</organism>
<dbReference type="RefSeq" id="WP_141006502.1">
    <property type="nucleotide sequence ID" value="NZ_BAAAOR010000028.1"/>
</dbReference>
<accession>A0ABN2B1L4</accession>
<feature type="transmembrane region" description="Helical" evidence="1">
    <location>
        <begin position="7"/>
        <end position="28"/>
    </location>
</feature>
<dbReference type="EMBL" id="BAAAOR010000028">
    <property type="protein sequence ID" value="GAA1530956.1"/>
    <property type="molecule type" value="Genomic_DNA"/>
</dbReference>
<feature type="transmembrane region" description="Helical" evidence="1">
    <location>
        <begin position="68"/>
        <end position="88"/>
    </location>
</feature>
<evidence type="ECO:0000256" key="1">
    <source>
        <dbReference type="SAM" id="Phobius"/>
    </source>
</evidence>
<feature type="transmembrane region" description="Helical" evidence="1">
    <location>
        <begin position="138"/>
        <end position="159"/>
    </location>
</feature>